<dbReference type="PANTHER" id="PTHR19134">
    <property type="entry name" value="RECEPTOR-TYPE TYROSINE-PROTEIN PHOSPHATASE"/>
    <property type="match status" value="1"/>
</dbReference>
<gene>
    <name evidence="2" type="ORF">ETSY1_44335</name>
</gene>
<dbReference type="InterPro" id="IPR029021">
    <property type="entry name" value="Prot-tyrosine_phosphatase-like"/>
</dbReference>
<sequence>MWQERAPTIVMITNLVEGTKIKCQQYWPESGAQSYGPFQVTITDQQNWQTTPYVAC</sequence>
<comment type="caution">
    <text evidence="2">The sequence shown here is derived from an EMBL/GenBank/DDBJ whole genome shotgun (WGS) entry which is preliminary data.</text>
</comment>
<dbReference type="InterPro" id="IPR000242">
    <property type="entry name" value="PTP_cat"/>
</dbReference>
<organism evidence="2 3">
    <name type="scientific">Entotheonella factor</name>
    <dbReference type="NCBI Taxonomy" id="1429438"/>
    <lineage>
        <taxon>Bacteria</taxon>
        <taxon>Pseudomonadati</taxon>
        <taxon>Nitrospinota/Tectimicrobiota group</taxon>
        <taxon>Candidatus Tectimicrobiota</taxon>
        <taxon>Candidatus Entotheonellia</taxon>
        <taxon>Candidatus Entotheonellales</taxon>
        <taxon>Candidatus Entotheonellaceae</taxon>
        <taxon>Candidatus Entotheonella</taxon>
    </lineage>
</organism>
<dbReference type="SUPFAM" id="SSF52799">
    <property type="entry name" value="(Phosphotyrosine protein) phosphatases II"/>
    <property type="match status" value="1"/>
</dbReference>
<dbReference type="Gene3D" id="3.90.190.10">
    <property type="entry name" value="Protein tyrosine phosphatase superfamily"/>
    <property type="match status" value="1"/>
</dbReference>
<dbReference type="GO" id="GO:0004725">
    <property type="term" value="F:protein tyrosine phosphatase activity"/>
    <property type="evidence" value="ECO:0007669"/>
    <property type="project" value="InterPro"/>
</dbReference>
<dbReference type="Pfam" id="PF00102">
    <property type="entry name" value="Y_phosphatase"/>
    <property type="match status" value="1"/>
</dbReference>
<evidence type="ECO:0000313" key="3">
    <source>
        <dbReference type="Proteomes" id="UP000019141"/>
    </source>
</evidence>
<dbReference type="Proteomes" id="UP000019141">
    <property type="component" value="Unassembled WGS sequence"/>
</dbReference>
<reference evidence="2 3" key="1">
    <citation type="journal article" date="2014" name="Nature">
        <title>An environmental bacterial taxon with a large and distinct metabolic repertoire.</title>
        <authorList>
            <person name="Wilson M.C."/>
            <person name="Mori T."/>
            <person name="Ruckert C."/>
            <person name="Uria A.R."/>
            <person name="Helf M.J."/>
            <person name="Takada K."/>
            <person name="Gernert C."/>
            <person name="Steffens U.A."/>
            <person name="Heycke N."/>
            <person name="Schmitt S."/>
            <person name="Rinke C."/>
            <person name="Helfrich E.J."/>
            <person name="Brachmann A.O."/>
            <person name="Gurgui C."/>
            <person name="Wakimoto T."/>
            <person name="Kracht M."/>
            <person name="Crusemann M."/>
            <person name="Hentschel U."/>
            <person name="Abe I."/>
            <person name="Matsunaga S."/>
            <person name="Kalinowski J."/>
            <person name="Takeyama H."/>
            <person name="Piel J."/>
        </authorList>
    </citation>
    <scope>NUCLEOTIDE SEQUENCE [LARGE SCALE GENOMIC DNA]</scope>
    <source>
        <strain evidence="3">TSY1</strain>
    </source>
</reference>
<dbReference type="EMBL" id="AZHW01001554">
    <property type="protein sequence ID" value="ETW92283.1"/>
    <property type="molecule type" value="Genomic_DNA"/>
</dbReference>
<feature type="domain" description="Tyrosine-protein phosphatase" evidence="1">
    <location>
        <begin position="1"/>
        <end position="56"/>
    </location>
</feature>
<protein>
    <recommendedName>
        <fullName evidence="1">Tyrosine-protein phosphatase domain-containing protein</fullName>
    </recommendedName>
</protein>
<keyword evidence="3" id="KW-1185">Reference proteome</keyword>
<dbReference type="HOGENOM" id="CLU_3005561_0_0_7"/>
<dbReference type="PROSITE" id="PS50055">
    <property type="entry name" value="TYR_PHOSPHATASE_PTP"/>
    <property type="match status" value="1"/>
</dbReference>
<name>W4L2J6_ENTF1</name>
<evidence type="ECO:0000259" key="1">
    <source>
        <dbReference type="PROSITE" id="PS50055"/>
    </source>
</evidence>
<accession>W4L2J6</accession>
<dbReference type="InterPro" id="IPR050348">
    <property type="entry name" value="Protein-Tyr_Phosphatase"/>
</dbReference>
<dbReference type="AlphaFoldDB" id="W4L2J6"/>
<dbReference type="PANTHER" id="PTHR19134:SF449">
    <property type="entry name" value="TYROSINE-PROTEIN PHOSPHATASE 1"/>
    <property type="match status" value="1"/>
</dbReference>
<evidence type="ECO:0000313" key="2">
    <source>
        <dbReference type="EMBL" id="ETW92283.1"/>
    </source>
</evidence>
<proteinExistence type="predicted"/>